<feature type="domain" description="SLH" evidence="4">
    <location>
        <begin position="1378"/>
        <end position="1437"/>
    </location>
</feature>
<organism evidence="5 6">
    <name type="scientific">Flintibacter hominis</name>
    <dbReference type="NCBI Taxonomy" id="2763048"/>
    <lineage>
        <taxon>Bacteria</taxon>
        <taxon>Bacillati</taxon>
        <taxon>Bacillota</taxon>
        <taxon>Clostridia</taxon>
        <taxon>Eubacteriales</taxon>
        <taxon>Flintibacter</taxon>
    </lineage>
</organism>
<dbReference type="PROSITE" id="PS51272">
    <property type="entry name" value="SLH"/>
    <property type="match status" value="3"/>
</dbReference>
<evidence type="ECO:0000256" key="2">
    <source>
        <dbReference type="SAM" id="MobiDB-lite"/>
    </source>
</evidence>
<evidence type="ECO:0000256" key="3">
    <source>
        <dbReference type="SAM" id="SignalP"/>
    </source>
</evidence>
<dbReference type="Proteomes" id="UP000628736">
    <property type="component" value="Unassembled WGS sequence"/>
</dbReference>
<dbReference type="EMBL" id="JACOPO010000006">
    <property type="protein sequence ID" value="MBC5723112.1"/>
    <property type="molecule type" value="Genomic_DNA"/>
</dbReference>
<feature type="signal peptide" evidence="3">
    <location>
        <begin position="1"/>
        <end position="28"/>
    </location>
</feature>
<keyword evidence="1" id="KW-0677">Repeat</keyword>
<dbReference type="PANTHER" id="PTHR43308">
    <property type="entry name" value="OUTER MEMBRANE PROTEIN ALPHA-RELATED"/>
    <property type="match status" value="1"/>
</dbReference>
<dbReference type="Gene3D" id="2.160.20.110">
    <property type="match status" value="1"/>
</dbReference>
<feature type="domain" description="SLH" evidence="4">
    <location>
        <begin position="1438"/>
        <end position="1501"/>
    </location>
</feature>
<dbReference type="InterPro" id="IPR001119">
    <property type="entry name" value="SLH_dom"/>
</dbReference>
<feature type="region of interest" description="Disordered" evidence="2">
    <location>
        <begin position="1281"/>
        <end position="1316"/>
    </location>
</feature>
<feature type="domain" description="SLH" evidence="4">
    <location>
        <begin position="1504"/>
        <end position="1562"/>
    </location>
</feature>
<evidence type="ECO:0000313" key="5">
    <source>
        <dbReference type="EMBL" id="MBC5723112.1"/>
    </source>
</evidence>
<dbReference type="InterPro" id="IPR051465">
    <property type="entry name" value="Cell_Envelope_Struct_Comp"/>
</dbReference>
<dbReference type="RefSeq" id="WP_186852999.1">
    <property type="nucleotide sequence ID" value="NZ_JACOPO010000006.1"/>
</dbReference>
<dbReference type="Gene3D" id="2.60.40.2700">
    <property type="match status" value="1"/>
</dbReference>
<dbReference type="Pfam" id="PF14478">
    <property type="entry name" value="DUF4430"/>
    <property type="match status" value="1"/>
</dbReference>
<comment type="caution">
    <text evidence="5">The sequence shown here is derived from an EMBL/GenBank/DDBJ whole genome shotgun (WGS) entry which is preliminary data.</text>
</comment>
<evidence type="ECO:0000259" key="4">
    <source>
        <dbReference type="PROSITE" id="PS51272"/>
    </source>
</evidence>
<evidence type="ECO:0000256" key="1">
    <source>
        <dbReference type="ARBA" id="ARBA00022737"/>
    </source>
</evidence>
<protein>
    <submittedName>
        <fullName evidence="5">S-layer homology domain-containing protein</fullName>
    </submittedName>
</protein>
<gene>
    <name evidence="5" type="ORF">H8S11_09825</name>
</gene>
<feature type="chain" id="PRO_5035228036" evidence="3">
    <location>
        <begin position="29"/>
        <end position="1562"/>
    </location>
</feature>
<evidence type="ECO:0000313" key="6">
    <source>
        <dbReference type="Proteomes" id="UP000628736"/>
    </source>
</evidence>
<sequence>MRKIRTRALSLLLTLVMALGLLPGTAWAEEGGTTSLPEFESWESMGTDKAFKISSEESLKALANAVKDDDASGTYNMSGITFYLANDITLSSDWTPIGNVAYPSDGFAGTFDGNGHTISGMNINSSSSGGVGLFGTINGATIKNLKVEGTVSATKSGYVGGIVGKTSGTVTIERCSFSGSVQSSKTGVNAGAGGIIGRVNSGSVCVSGCANTADIRGGAAAGILGYCSANGTSIENCYSTGTISGSNRAGGIVGQVYSTTPIRNCFTTSDAISGFNGELFNCFDNSDLPIDASLLGDAFTTDAEGNVILAWQAGNTPKPPEPSISIRSTNGDTIWVQTGGGDKNDTILYVDYQNMGDETPEVQWSFSASNEGAAVWVETTQDSDVKGYVVTAGKGGVVNVTATVTYDGEEYTDDYTLTVIPHFTTVTIQNISQPGAVAVGQTVEAALNIEGGGTYSPEQYPGLEMKYQWYKYEPMAADPTSHPIAGATEATYTISEDDFGAEDQQYKIGVEITCGGKVIHSRQDHQATVRTADHGKLYPVAYQENRLPDEIKEDTKLEFPAVVTENGITAQIQWGGFNDVIAADGTVIRPTQGTVTVTLSAKYTYNDAFYNTLYKIVVWSDTAADEDKQNELQHAITALSDDYRLCPVYDTDTNLNRMVLADLAEKGFDDITVSVASVTEVYGGAGIGDNGDITYFYKDPNTVPAVKFGSCKVTFTLEKDGAAATLSDVPVILYWDAAKVRAAMSEEIMSQVTLSSIGGGDGLAVTENLTLPKVVDKKYWTQISWESDNEEAISISRENQNTADTLFNPYVGVVRRGEEDQTVILTAKFTFQYTNDVIGEEAPIELVNTFEVTVPAMDGDQYAEIEQELLTKLDQGFAAKGLSDALTGERLVPDEDGVYTAINDIQLPTTRDFGVDGKYMPVTLSSDHEEVIQSPGVNNAARLWVYRPGVGEEPAEVTITVTLHDDETSVTAARSFAIEVPALTQKEIDDELALMEKVKANYFNGIRGENKAIDNITTDLSPFQEVYEENGELVWVRDMKDMKGYGIVPTPIEGWEELEAWRLFKSSNPNVISHENLLVTRQEEPKNVVITSYLSSEALGKYGELYQIDTVKYAKYSELADLYYQEVTADTSQAVAAFAARAAVNEAVLPGLKLLVRGTADPTSTTAVVDTIDNVTFSLSGLDGEEWIGTTALSGLSETYTVYDVFTEMLDEYGYTAERSRGTYIVSISGPRGSLREKEHGEDSGWMYLVNGEFPDVYMGSCSLHSGDEIQVFYTEDASKVDPDYHRPSSGGASGGKGESGQTSVEVEENKSDGTYTVTLPEDSEGLQRVVIDQAEENKLVVIVHADGREEVVKKSLVSDGKAVFLLEEGATVRLVDYESAFTDVADRVWYSPAVDFVAGRGLFSGVSEDQFAPGQTLSRGMLATVLFQLEEPEKKTADLPFADVAEGAWYAQGISWASGENIISGYGDGRFGPDDPVTREQLALMLFRYAETLDMVTSGRDTLTSFTDSGSVSAWAREAVAWAVDSGILSGHPDGTLAPGGTATRAEAAVMLRQLVALMLR</sequence>
<dbReference type="Pfam" id="PF00395">
    <property type="entry name" value="SLH"/>
    <property type="match status" value="3"/>
</dbReference>
<dbReference type="Gene3D" id="2.170.130.30">
    <property type="match status" value="1"/>
</dbReference>
<accession>A0A8J6M8R6</accession>
<reference evidence="5" key="1">
    <citation type="submission" date="2020-08" db="EMBL/GenBank/DDBJ databases">
        <title>Genome public.</title>
        <authorList>
            <person name="Liu C."/>
            <person name="Sun Q."/>
        </authorList>
    </citation>
    <scope>NUCLEOTIDE SEQUENCE</scope>
    <source>
        <strain evidence="5">NSJ-23</strain>
    </source>
</reference>
<keyword evidence="3" id="KW-0732">Signal</keyword>
<proteinExistence type="predicted"/>
<dbReference type="InterPro" id="IPR027954">
    <property type="entry name" value="Transcobalamin-like_C"/>
</dbReference>
<keyword evidence="6" id="KW-1185">Reference proteome</keyword>
<name>A0A8J6M8R6_9FIRM</name>